<dbReference type="GO" id="GO:0005737">
    <property type="term" value="C:cytoplasm"/>
    <property type="evidence" value="ECO:0007669"/>
    <property type="project" value="TreeGrafter"/>
</dbReference>
<comment type="catalytic activity">
    <reaction evidence="6 9 10">
        <text>4-methyl-5-(2-phosphooxyethyl)-thiazole + 4-amino-2-methyl-5-(diphosphooxymethyl)pyrimidine + H(+) = thiamine phosphate + diphosphate</text>
        <dbReference type="Rhea" id="RHEA:22328"/>
        <dbReference type="ChEBI" id="CHEBI:15378"/>
        <dbReference type="ChEBI" id="CHEBI:33019"/>
        <dbReference type="ChEBI" id="CHEBI:37575"/>
        <dbReference type="ChEBI" id="CHEBI:57841"/>
        <dbReference type="ChEBI" id="CHEBI:58296"/>
        <dbReference type="EC" id="2.5.1.3"/>
    </reaction>
</comment>
<dbReference type="SUPFAM" id="SSF51391">
    <property type="entry name" value="Thiamin phosphate synthase"/>
    <property type="match status" value="1"/>
</dbReference>
<reference evidence="14" key="1">
    <citation type="submission" date="2016-10" db="EMBL/GenBank/DDBJ databases">
        <authorList>
            <person name="Varghese N."/>
            <person name="Submissions S."/>
        </authorList>
    </citation>
    <scope>NUCLEOTIDE SEQUENCE [LARGE SCALE GENOMIC DNA]</scope>
    <source>
        <strain evidence="14">CGMCC 1.12041</strain>
    </source>
</reference>
<comment type="function">
    <text evidence="9">Condenses 4-methyl-5-(beta-hydroxyethyl)thiazole monophosphate (THZ-P) and 2-methyl-4-amino-5-hydroxymethyl pyrimidine pyrophosphate (HMP-PP) to form thiamine monophosphate (TMP).</text>
</comment>
<evidence type="ECO:0000259" key="12">
    <source>
        <dbReference type="Pfam" id="PF02581"/>
    </source>
</evidence>
<evidence type="ECO:0000256" key="6">
    <source>
        <dbReference type="ARBA" id="ARBA00047334"/>
    </source>
</evidence>
<evidence type="ECO:0000256" key="9">
    <source>
        <dbReference type="HAMAP-Rule" id="MF_00097"/>
    </source>
</evidence>
<keyword evidence="5 9" id="KW-0784">Thiamine biosynthesis</keyword>
<gene>
    <name evidence="9" type="primary">thiE</name>
    <name evidence="13" type="ORF">SAMN05216204_108117</name>
</gene>
<dbReference type="InterPro" id="IPR034291">
    <property type="entry name" value="TMP_synthase"/>
</dbReference>
<dbReference type="InterPro" id="IPR036206">
    <property type="entry name" value="ThiamineP_synth_sf"/>
</dbReference>
<evidence type="ECO:0000256" key="2">
    <source>
        <dbReference type="ARBA" id="ARBA00022679"/>
    </source>
</evidence>
<evidence type="ECO:0000256" key="8">
    <source>
        <dbReference type="ARBA" id="ARBA00047883"/>
    </source>
</evidence>
<dbReference type="GO" id="GO:0000287">
    <property type="term" value="F:magnesium ion binding"/>
    <property type="evidence" value="ECO:0007669"/>
    <property type="project" value="UniProtKB-UniRule"/>
</dbReference>
<evidence type="ECO:0000256" key="4">
    <source>
        <dbReference type="ARBA" id="ARBA00022842"/>
    </source>
</evidence>
<dbReference type="GO" id="GO:0009229">
    <property type="term" value="P:thiamine diphosphate biosynthetic process"/>
    <property type="evidence" value="ECO:0007669"/>
    <property type="project" value="UniProtKB-UniRule"/>
</dbReference>
<organism evidence="13 14">
    <name type="scientific">Massilia yuzhufengensis</name>
    <dbReference type="NCBI Taxonomy" id="1164594"/>
    <lineage>
        <taxon>Bacteria</taxon>
        <taxon>Pseudomonadati</taxon>
        <taxon>Pseudomonadota</taxon>
        <taxon>Betaproteobacteria</taxon>
        <taxon>Burkholderiales</taxon>
        <taxon>Oxalobacteraceae</taxon>
        <taxon>Telluria group</taxon>
        <taxon>Massilia</taxon>
    </lineage>
</organism>
<dbReference type="Gene3D" id="3.20.20.70">
    <property type="entry name" value="Aldolase class I"/>
    <property type="match status" value="1"/>
</dbReference>
<evidence type="ECO:0000313" key="14">
    <source>
        <dbReference type="Proteomes" id="UP000198639"/>
    </source>
</evidence>
<sequence length="218" mass="23027">MTILKNRPMQGLYLVTPDWDDTDCLLAVTGTALAAGAALVQYRHKSASPSLRVQQATALLALCRRYGRPLVINDHLDLCRDLDADGVHLGGTDAPVARARALLGPGKIVGASCYGELKLAEAAEQAGASYVAFGGFYPSPVKKYTFVTPPELIDVWRSRVALPMVVIGGMTPHNAAPLVARGASMVAAITSVYGADDPDAAVRAFCALFGRDEPTMAE</sequence>
<proteinExistence type="inferred from homology"/>
<keyword evidence="4 9" id="KW-0460">Magnesium</keyword>
<dbReference type="GO" id="GO:0004789">
    <property type="term" value="F:thiamine-phosphate diphosphorylase activity"/>
    <property type="evidence" value="ECO:0007669"/>
    <property type="project" value="UniProtKB-UniRule"/>
</dbReference>
<keyword evidence="3 9" id="KW-0479">Metal-binding</keyword>
<feature type="domain" description="Thiamine phosphate synthase/TenI" evidence="12">
    <location>
        <begin position="12"/>
        <end position="191"/>
    </location>
</feature>
<feature type="binding site" evidence="9">
    <location>
        <begin position="41"/>
        <end position="45"/>
    </location>
    <ligand>
        <name>4-amino-2-methyl-5-(diphosphooxymethyl)pyrimidine</name>
        <dbReference type="ChEBI" id="CHEBI:57841"/>
    </ligand>
</feature>
<evidence type="ECO:0000256" key="10">
    <source>
        <dbReference type="RuleBase" id="RU003826"/>
    </source>
</evidence>
<comment type="cofactor">
    <cofactor evidence="9">
        <name>Mg(2+)</name>
        <dbReference type="ChEBI" id="CHEBI:18420"/>
    </cofactor>
    <text evidence="9">Binds 1 Mg(2+) ion per subunit.</text>
</comment>
<keyword evidence="14" id="KW-1185">Reference proteome</keyword>
<comment type="catalytic activity">
    <reaction evidence="7 9 10">
        <text>2-(2-carboxy-4-methylthiazol-5-yl)ethyl phosphate + 4-amino-2-methyl-5-(diphosphooxymethyl)pyrimidine + 2 H(+) = thiamine phosphate + CO2 + diphosphate</text>
        <dbReference type="Rhea" id="RHEA:47848"/>
        <dbReference type="ChEBI" id="CHEBI:15378"/>
        <dbReference type="ChEBI" id="CHEBI:16526"/>
        <dbReference type="ChEBI" id="CHEBI:33019"/>
        <dbReference type="ChEBI" id="CHEBI:37575"/>
        <dbReference type="ChEBI" id="CHEBI:57841"/>
        <dbReference type="ChEBI" id="CHEBI:62890"/>
        <dbReference type="EC" id="2.5.1.3"/>
    </reaction>
</comment>
<dbReference type="InterPro" id="IPR022998">
    <property type="entry name" value="ThiamineP_synth_TenI"/>
</dbReference>
<feature type="binding site" evidence="9">
    <location>
        <begin position="189"/>
        <end position="190"/>
    </location>
    <ligand>
        <name>2-[(2R,5Z)-2-carboxy-4-methylthiazol-5(2H)-ylidene]ethyl phosphate</name>
        <dbReference type="ChEBI" id="CHEBI:62899"/>
    </ligand>
</feature>
<protein>
    <recommendedName>
        <fullName evidence="9">Thiamine-phosphate synthase</fullName>
        <shortName evidence="9">TP synthase</shortName>
        <shortName evidence="9">TPS</shortName>
        <ecNumber evidence="9">2.5.1.3</ecNumber>
    </recommendedName>
    <alternativeName>
        <fullName evidence="9">Thiamine-phosphate pyrophosphorylase</fullName>
        <shortName evidence="9">TMP pyrophosphorylase</shortName>
        <shortName evidence="9">TMP-PPase</shortName>
    </alternativeName>
</protein>
<dbReference type="PANTHER" id="PTHR20857">
    <property type="entry name" value="THIAMINE-PHOSPHATE PYROPHOSPHORYLASE"/>
    <property type="match status" value="1"/>
</dbReference>
<feature type="binding site" evidence="9">
    <location>
        <position position="93"/>
    </location>
    <ligand>
        <name>Mg(2+)</name>
        <dbReference type="ChEBI" id="CHEBI:18420"/>
    </ligand>
</feature>
<name>A0A1I1KVA2_9BURK</name>
<dbReference type="EMBL" id="FOLD01000008">
    <property type="protein sequence ID" value="SFC64734.1"/>
    <property type="molecule type" value="Genomic_DNA"/>
</dbReference>
<feature type="binding site" evidence="9">
    <location>
        <position position="73"/>
    </location>
    <ligand>
        <name>4-amino-2-methyl-5-(diphosphooxymethyl)pyrimidine</name>
        <dbReference type="ChEBI" id="CHEBI:57841"/>
    </ligand>
</feature>
<comment type="similarity">
    <text evidence="9 10">Belongs to the thiamine-phosphate synthase family.</text>
</comment>
<evidence type="ECO:0000256" key="1">
    <source>
        <dbReference type="ARBA" id="ARBA00005165"/>
    </source>
</evidence>
<dbReference type="GO" id="GO:0009228">
    <property type="term" value="P:thiamine biosynthetic process"/>
    <property type="evidence" value="ECO:0007669"/>
    <property type="project" value="UniProtKB-KW"/>
</dbReference>
<dbReference type="NCBIfam" id="TIGR00693">
    <property type="entry name" value="thiE"/>
    <property type="match status" value="1"/>
</dbReference>
<evidence type="ECO:0000256" key="7">
    <source>
        <dbReference type="ARBA" id="ARBA00047851"/>
    </source>
</evidence>
<dbReference type="STRING" id="1164594.SAMN05216204_108117"/>
<accession>A0A1I1KVA2</accession>
<feature type="binding site" evidence="9">
    <location>
        <position position="142"/>
    </location>
    <ligand>
        <name>4-amino-2-methyl-5-(diphosphooxymethyl)pyrimidine</name>
        <dbReference type="ChEBI" id="CHEBI:57841"/>
    </ligand>
</feature>
<comment type="catalytic activity">
    <reaction evidence="8 9 10">
        <text>2-[(2R,5Z)-2-carboxy-4-methylthiazol-5(2H)-ylidene]ethyl phosphate + 4-amino-2-methyl-5-(diphosphooxymethyl)pyrimidine + 2 H(+) = thiamine phosphate + CO2 + diphosphate</text>
        <dbReference type="Rhea" id="RHEA:47844"/>
        <dbReference type="ChEBI" id="CHEBI:15378"/>
        <dbReference type="ChEBI" id="CHEBI:16526"/>
        <dbReference type="ChEBI" id="CHEBI:33019"/>
        <dbReference type="ChEBI" id="CHEBI:37575"/>
        <dbReference type="ChEBI" id="CHEBI:57841"/>
        <dbReference type="ChEBI" id="CHEBI:62899"/>
        <dbReference type="EC" id="2.5.1.3"/>
    </reaction>
</comment>
<evidence type="ECO:0000256" key="5">
    <source>
        <dbReference type="ARBA" id="ARBA00022977"/>
    </source>
</evidence>
<comment type="caution">
    <text evidence="9">Lacks conserved residue(s) required for the propagation of feature annotation.</text>
</comment>
<comment type="pathway">
    <text evidence="1 9 11">Cofactor biosynthesis; thiamine diphosphate biosynthesis; thiamine phosphate from 4-amino-2-methyl-5-diphosphomethylpyrimidine and 4-methyl-5-(2-phosphoethyl)-thiazole: step 1/1.</text>
</comment>
<evidence type="ECO:0000256" key="3">
    <source>
        <dbReference type="ARBA" id="ARBA00022723"/>
    </source>
</evidence>
<dbReference type="PANTHER" id="PTHR20857:SF15">
    <property type="entry name" value="THIAMINE-PHOSPHATE SYNTHASE"/>
    <property type="match status" value="1"/>
</dbReference>
<feature type="binding site" evidence="9">
    <location>
        <position position="74"/>
    </location>
    <ligand>
        <name>Mg(2+)</name>
        <dbReference type="ChEBI" id="CHEBI:18420"/>
    </ligand>
</feature>
<evidence type="ECO:0000256" key="11">
    <source>
        <dbReference type="RuleBase" id="RU004253"/>
    </source>
</evidence>
<feature type="binding site" evidence="9">
    <location>
        <position position="112"/>
    </location>
    <ligand>
        <name>4-amino-2-methyl-5-(diphosphooxymethyl)pyrimidine</name>
        <dbReference type="ChEBI" id="CHEBI:57841"/>
    </ligand>
</feature>
<dbReference type="Pfam" id="PF02581">
    <property type="entry name" value="TMP-TENI"/>
    <property type="match status" value="1"/>
</dbReference>
<dbReference type="EC" id="2.5.1.3" evidence="9"/>
<dbReference type="HAMAP" id="MF_00097">
    <property type="entry name" value="TMP_synthase"/>
    <property type="match status" value="1"/>
</dbReference>
<dbReference type="UniPathway" id="UPA00060">
    <property type="reaction ID" value="UER00141"/>
</dbReference>
<dbReference type="InterPro" id="IPR013785">
    <property type="entry name" value="Aldolase_TIM"/>
</dbReference>
<dbReference type="AlphaFoldDB" id="A0A1I1KVA2"/>
<dbReference type="CDD" id="cd00564">
    <property type="entry name" value="TMP_TenI"/>
    <property type="match status" value="1"/>
</dbReference>
<keyword evidence="2 9" id="KW-0808">Transferase</keyword>
<feature type="binding site" evidence="9">
    <location>
        <position position="169"/>
    </location>
    <ligand>
        <name>2-[(2R,5Z)-2-carboxy-4-methylthiazol-5(2H)-ylidene]ethyl phosphate</name>
        <dbReference type="ChEBI" id="CHEBI:62899"/>
    </ligand>
</feature>
<evidence type="ECO:0000313" key="13">
    <source>
        <dbReference type="EMBL" id="SFC64734.1"/>
    </source>
</evidence>
<dbReference type="Proteomes" id="UP000198639">
    <property type="component" value="Unassembled WGS sequence"/>
</dbReference>